<keyword evidence="7" id="KW-0464">Manganese</keyword>
<dbReference type="CDD" id="cd16010">
    <property type="entry name" value="iPGM"/>
    <property type="match status" value="1"/>
</dbReference>
<evidence type="ECO:0000256" key="4">
    <source>
        <dbReference type="ARBA" id="ARBA00012026"/>
    </source>
</evidence>
<sequence>MNVRPLVLAVLDGWGYRPEAHGNAIAASRLPHYDALLERYPHTLLEASGEAVGLPKGIMGNSEVGHTNLGSGRVVPQGVVVIDDEIARGEFARNPVLVETFAHLRRTGGRLHLLGLLSDGQVHSSITHLFALVDEAAAARIPFAIHAFLDGRDTPPRSAHRYIDAIESHLSTVRAEGAIATLSGRFYAMDRDSRWERTQAAYDLLAFGKTERRFANASDALEYAYARDESDEFVLPSAIGKVRTVEDGDACIFFNFRPDRARQLTTMFDKDERYHDLRFVTMTTYDESFPNPVLFGPRPQHHTFGEVLARAGLRQLRLAETEKYAHVTYFFNGGREEIFAGEERTLVPSDRSVATYDLEPRMKAREITDEALAALASGSFDAIVMNYANADMVGHTGKWEPTIEACEVLDTCIAELAEAVLAAGGLLAITADHGNAEEKIDAAGNPLTAHTTNPVPLILVAEHLEMGLREGGKLGDVAPTLLALMGLPVPLEMTGTILLEP</sequence>
<dbReference type="EMBL" id="CABL01000001">
    <property type="protein sequence ID" value="CBH74212.1"/>
    <property type="molecule type" value="Genomic_DNA"/>
</dbReference>
<dbReference type="InterPro" id="IPR017850">
    <property type="entry name" value="Alkaline_phosphatase_core_sf"/>
</dbReference>
<dbReference type="InterPro" id="IPR006124">
    <property type="entry name" value="Metalloenzyme"/>
</dbReference>
<dbReference type="Gene3D" id="3.40.720.10">
    <property type="entry name" value="Alkaline Phosphatase, subunit A"/>
    <property type="match status" value="1"/>
</dbReference>
<evidence type="ECO:0000256" key="5">
    <source>
        <dbReference type="ARBA" id="ARBA00022723"/>
    </source>
</evidence>
<evidence type="ECO:0000256" key="6">
    <source>
        <dbReference type="ARBA" id="ARBA00023152"/>
    </source>
</evidence>
<reference evidence="11" key="1">
    <citation type="submission" date="2009-10" db="EMBL/GenBank/DDBJ databases">
        <title>Diversity of trophic interactions inside an arsenic-rich microbial ecosystem.</title>
        <authorList>
            <person name="Bertin P.N."/>
            <person name="Heinrich-Salmeron A."/>
            <person name="Pelletier E."/>
            <person name="Goulhen-Chollet F."/>
            <person name="Arsene-Ploetze F."/>
            <person name="Gallien S."/>
            <person name="Calteau A."/>
            <person name="Vallenet D."/>
            <person name="Casiot C."/>
            <person name="Chane-Woon-Ming B."/>
            <person name="Giloteaux L."/>
            <person name="Barakat M."/>
            <person name="Bonnefoy V."/>
            <person name="Bruneel O."/>
            <person name="Chandler M."/>
            <person name="Cleiss J."/>
            <person name="Duran R."/>
            <person name="Elbaz-Poulichet F."/>
            <person name="Fonknechten N."/>
            <person name="Lauga B."/>
            <person name="Mornico D."/>
            <person name="Ortet P."/>
            <person name="Schaeffer C."/>
            <person name="Siguier P."/>
            <person name="Alexander Thil Smith A."/>
            <person name="Van Dorsselaer A."/>
            <person name="Weissenbach J."/>
            <person name="Medigue C."/>
            <person name="Le Paslier D."/>
        </authorList>
    </citation>
    <scope>NUCLEOTIDE SEQUENCE</scope>
</reference>
<dbReference type="PANTHER" id="PTHR31637">
    <property type="entry name" value="2,3-BISPHOSPHOGLYCERATE-INDEPENDENT PHOSPHOGLYCERATE MUTASE"/>
    <property type="match status" value="1"/>
</dbReference>
<accession>E6PCM8</accession>
<comment type="caution">
    <text evidence="11">The sequence shown here is derived from an EMBL/GenBank/DDBJ whole genome shotgun (WGS) entry which is preliminary data.</text>
</comment>
<dbReference type="InterPro" id="IPR005995">
    <property type="entry name" value="Pgm_bpd_ind"/>
</dbReference>
<evidence type="ECO:0000256" key="7">
    <source>
        <dbReference type="ARBA" id="ARBA00023211"/>
    </source>
</evidence>
<dbReference type="GO" id="GO:0004619">
    <property type="term" value="F:phosphoglycerate mutase activity"/>
    <property type="evidence" value="ECO:0007669"/>
    <property type="project" value="UniProtKB-EC"/>
</dbReference>
<dbReference type="Pfam" id="PF01676">
    <property type="entry name" value="Metalloenzyme"/>
    <property type="match status" value="1"/>
</dbReference>
<dbReference type="PIRSF" id="PIRSF001492">
    <property type="entry name" value="IPGAM"/>
    <property type="match status" value="1"/>
</dbReference>
<dbReference type="Gene3D" id="3.40.1450.10">
    <property type="entry name" value="BPG-independent phosphoglycerate mutase, domain B"/>
    <property type="match status" value="1"/>
</dbReference>
<comment type="cofactor">
    <cofactor evidence="1">
        <name>Mn(2+)</name>
        <dbReference type="ChEBI" id="CHEBI:29035"/>
    </cofactor>
</comment>
<comment type="similarity">
    <text evidence="3">Belongs to the BPG-independent phosphoglycerate mutase family.</text>
</comment>
<dbReference type="InterPro" id="IPR011258">
    <property type="entry name" value="BPG-indep_PGM_N"/>
</dbReference>
<proteinExistence type="inferred from homology"/>
<keyword evidence="8 11" id="KW-0413">Isomerase</keyword>
<evidence type="ECO:0000256" key="2">
    <source>
        <dbReference type="ARBA" id="ARBA00004798"/>
    </source>
</evidence>
<name>E6PCM8_9ZZZZ</name>
<dbReference type="NCBIfam" id="TIGR01307">
    <property type="entry name" value="pgm_bpd_ind"/>
    <property type="match status" value="1"/>
</dbReference>
<evidence type="ECO:0000256" key="1">
    <source>
        <dbReference type="ARBA" id="ARBA00001936"/>
    </source>
</evidence>
<dbReference type="SUPFAM" id="SSF64158">
    <property type="entry name" value="2,3-Bisphosphoglycerate-independent phosphoglycerate mutase, substrate-binding domain"/>
    <property type="match status" value="1"/>
</dbReference>
<dbReference type="GO" id="GO:0006096">
    <property type="term" value="P:glycolytic process"/>
    <property type="evidence" value="ECO:0007669"/>
    <property type="project" value="UniProtKB-UniPathway"/>
</dbReference>
<dbReference type="HAMAP" id="MF_01038">
    <property type="entry name" value="GpmI"/>
    <property type="match status" value="1"/>
</dbReference>
<dbReference type="GO" id="GO:0006007">
    <property type="term" value="P:glucose catabolic process"/>
    <property type="evidence" value="ECO:0007669"/>
    <property type="project" value="InterPro"/>
</dbReference>
<keyword evidence="5" id="KW-0479">Metal-binding</keyword>
<feature type="domain" description="Metalloenzyme" evidence="9">
    <location>
        <begin position="5"/>
        <end position="487"/>
    </location>
</feature>
<evidence type="ECO:0000313" key="11">
    <source>
        <dbReference type="EMBL" id="CBH74212.1"/>
    </source>
</evidence>
<dbReference type="GO" id="GO:0005829">
    <property type="term" value="C:cytosol"/>
    <property type="evidence" value="ECO:0007669"/>
    <property type="project" value="TreeGrafter"/>
</dbReference>
<dbReference type="PANTHER" id="PTHR31637:SF0">
    <property type="entry name" value="2,3-BISPHOSPHOGLYCERATE-INDEPENDENT PHOSPHOGLYCERATE MUTASE"/>
    <property type="match status" value="1"/>
</dbReference>
<dbReference type="SUPFAM" id="SSF53649">
    <property type="entry name" value="Alkaline phosphatase-like"/>
    <property type="match status" value="1"/>
</dbReference>
<keyword evidence="6" id="KW-0324">Glycolysis</keyword>
<evidence type="ECO:0000256" key="8">
    <source>
        <dbReference type="ARBA" id="ARBA00023235"/>
    </source>
</evidence>
<evidence type="ECO:0000259" key="10">
    <source>
        <dbReference type="Pfam" id="PF06415"/>
    </source>
</evidence>
<dbReference type="GO" id="GO:0030145">
    <property type="term" value="F:manganese ion binding"/>
    <property type="evidence" value="ECO:0007669"/>
    <property type="project" value="InterPro"/>
</dbReference>
<dbReference type="EC" id="5.4.2.12" evidence="4"/>
<feature type="domain" description="BPG-independent PGAM N-terminal" evidence="10">
    <location>
        <begin position="82"/>
        <end position="287"/>
    </location>
</feature>
<comment type="pathway">
    <text evidence="2">Carbohydrate degradation; glycolysis; pyruvate from D-glyceraldehyde 3-phosphate: step 3/5.</text>
</comment>
<dbReference type="AlphaFoldDB" id="E6PCM8"/>
<dbReference type="FunFam" id="3.40.1450.10:FF:000002">
    <property type="entry name" value="2,3-bisphosphoglycerate-independent phosphoglycerate mutase"/>
    <property type="match status" value="1"/>
</dbReference>
<evidence type="ECO:0000259" key="9">
    <source>
        <dbReference type="Pfam" id="PF01676"/>
    </source>
</evidence>
<dbReference type="UniPathway" id="UPA00109">
    <property type="reaction ID" value="UER00186"/>
</dbReference>
<protein>
    <recommendedName>
        <fullName evidence="4">phosphoglycerate mutase (2,3-diphosphoglycerate-independent)</fullName>
        <ecNumber evidence="4">5.4.2.12</ecNumber>
    </recommendedName>
</protein>
<organism evidence="11">
    <name type="scientific">mine drainage metagenome</name>
    <dbReference type="NCBI Taxonomy" id="410659"/>
    <lineage>
        <taxon>unclassified sequences</taxon>
        <taxon>metagenomes</taxon>
        <taxon>ecological metagenomes</taxon>
    </lineage>
</organism>
<dbReference type="Pfam" id="PF06415">
    <property type="entry name" value="iPGM_N"/>
    <property type="match status" value="1"/>
</dbReference>
<dbReference type="InterPro" id="IPR036646">
    <property type="entry name" value="PGAM_B_sf"/>
</dbReference>
<evidence type="ECO:0000256" key="3">
    <source>
        <dbReference type="ARBA" id="ARBA00008819"/>
    </source>
</evidence>
<gene>
    <name evidence="11" type="primary">pgm</name>
    <name evidence="11" type="ORF">CARN1_2099</name>
</gene>